<feature type="region of interest" description="Disordered" evidence="8">
    <location>
        <begin position="148"/>
        <end position="185"/>
    </location>
</feature>
<dbReference type="PANTHER" id="PTHR34174">
    <property type="entry name" value="HYDROLETHALUS SYNDROME PROTEIN 1"/>
    <property type="match status" value="1"/>
</dbReference>
<feature type="compositionally biased region" description="Basic and acidic residues" evidence="8">
    <location>
        <begin position="172"/>
        <end position="183"/>
    </location>
</feature>
<evidence type="ECO:0000256" key="3">
    <source>
        <dbReference type="ARBA" id="ARBA00010091"/>
    </source>
</evidence>
<feature type="region of interest" description="Disordered" evidence="8">
    <location>
        <begin position="311"/>
        <end position="351"/>
    </location>
</feature>
<dbReference type="EMBL" id="JAOTOJ010000010">
    <property type="protein sequence ID" value="KAK9395089.1"/>
    <property type="molecule type" value="Genomic_DNA"/>
</dbReference>
<keyword evidence="5" id="KW-0970">Cilium biogenesis/degradation</keyword>
<organism evidence="10 11">
    <name type="scientific">Crotalus adamanteus</name>
    <name type="common">Eastern diamondback rattlesnake</name>
    <dbReference type="NCBI Taxonomy" id="8729"/>
    <lineage>
        <taxon>Eukaryota</taxon>
        <taxon>Metazoa</taxon>
        <taxon>Chordata</taxon>
        <taxon>Craniata</taxon>
        <taxon>Vertebrata</taxon>
        <taxon>Euteleostomi</taxon>
        <taxon>Lepidosauria</taxon>
        <taxon>Squamata</taxon>
        <taxon>Bifurcata</taxon>
        <taxon>Unidentata</taxon>
        <taxon>Episquamata</taxon>
        <taxon>Toxicofera</taxon>
        <taxon>Serpentes</taxon>
        <taxon>Colubroidea</taxon>
        <taxon>Viperidae</taxon>
        <taxon>Crotalinae</taxon>
        <taxon>Crotalus</taxon>
    </lineage>
</organism>
<evidence type="ECO:0000256" key="4">
    <source>
        <dbReference type="ARBA" id="ARBA00022490"/>
    </source>
</evidence>
<evidence type="ECO:0000313" key="10">
    <source>
        <dbReference type="EMBL" id="KAK9395089.1"/>
    </source>
</evidence>
<dbReference type="Pfam" id="PF15311">
    <property type="entry name" value="HYLS1_C"/>
    <property type="match status" value="1"/>
</dbReference>
<feature type="compositionally biased region" description="Polar residues" evidence="8">
    <location>
        <begin position="111"/>
        <end position="133"/>
    </location>
</feature>
<feature type="region of interest" description="Disordered" evidence="8">
    <location>
        <begin position="73"/>
        <end position="133"/>
    </location>
</feature>
<feature type="compositionally biased region" description="Low complexity" evidence="8">
    <location>
        <begin position="158"/>
        <end position="171"/>
    </location>
</feature>
<proteinExistence type="inferred from homology"/>
<dbReference type="Proteomes" id="UP001474421">
    <property type="component" value="Unassembled WGS sequence"/>
</dbReference>
<dbReference type="InterPro" id="IPR052319">
    <property type="entry name" value="Centriolar_ciliogenesis_assoc"/>
</dbReference>
<feature type="compositionally biased region" description="Basic residues" evidence="8">
    <location>
        <begin position="89"/>
        <end position="101"/>
    </location>
</feature>
<dbReference type="AlphaFoldDB" id="A0AAW1AZ13"/>
<comment type="caution">
    <text evidence="10">The sequence shown here is derived from an EMBL/GenBank/DDBJ whole genome shotgun (WGS) entry which is preliminary data.</text>
</comment>
<dbReference type="GO" id="GO:0060271">
    <property type="term" value="P:cilium assembly"/>
    <property type="evidence" value="ECO:0007669"/>
    <property type="project" value="TreeGrafter"/>
</dbReference>
<evidence type="ECO:0000256" key="2">
    <source>
        <dbReference type="ARBA" id="ARBA00004138"/>
    </source>
</evidence>
<protein>
    <submittedName>
        <fullName evidence="10">Hydrolethalus syndrome protein 1</fullName>
    </submittedName>
</protein>
<comment type="subcellular location">
    <subcellularLocation>
        <location evidence="2">Cell projection</location>
        <location evidence="2">Cilium</location>
    </subcellularLocation>
    <subcellularLocation>
        <location evidence="1">Cytoplasm</location>
        <location evidence="1">Cytoskeleton</location>
        <location evidence="1">Microtubule organizing center</location>
        <location evidence="1">Centrosome</location>
        <location evidence="1">Centriole</location>
    </subcellularLocation>
</comment>
<evidence type="ECO:0000313" key="11">
    <source>
        <dbReference type="Proteomes" id="UP001474421"/>
    </source>
</evidence>
<feature type="compositionally biased region" description="Low complexity" evidence="8">
    <location>
        <begin position="314"/>
        <end position="324"/>
    </location>
</feature>
<keyword evidence="6" id="KW-0206">Cytoskeleton</keyword>
<name>A0AAW1AZ13_CROAD</name>
<gene>
    <name evidence="10" type="ORF">NXF25_014435</name>
</gene>
<dbReference type="GO" id="GO:0005814">
    <property type="term" value="C:centriole"/>
    <property type="evidence" value="ECO:0007669"/>
    <property type="project" value="UniProtKB-SubCell"/>
</dbReference>
<dbReference type="InterPro" id="IPR026227">
    <property type="entry name" value="HYLS1"/>
</dbReference>
<keyword evidence="7" id="KW-0966">Cell projection</keyword>
<reference evidence="10 11" key="1">
    <citation type="journal article" date="2024" name="Proc. Natl. Acad. Sci. U.S.A.">
        <title>The genetic regulatory architecture and epigenomic basis for age-related changes in rattlesnake venom.</title>
        <authorList>
            <person name="Hogan M.P."/>
            <person name="Holding M.L."/>
            <person name="Nystrom G.S."/>
            <person name="Colston T.J."/>
            <person name="Bartlett D.A."/>
            <person name="Mason A.J."/>
            <person name="Ellsworth S.A."/>
            <person name="Rautsaw R.M."/>
            <person name="Lawrence K.C."/>
            <person name="Strickland J.L."/>
            <person name="He B."/>
            <person name="Fraser P."/>
            <person name="Margres M.J."/>
            <person name="Gilbert D.M."/>
            <person name="Gibbs H.L."/>
            <person name="Parkinson C.L."/>
            <person name="Rokyta D.R."/>
        </authorList>
    </citation>
    <scope>NUCLEOTIDE SEQUENCE [LARGE SCALE GENOMIC DNA]</scope>
    <source>
        <strain evidence="10">DRR0105</strain>
    </source>
</reference>
<feature type="compositionally biased region" description="Basic and acidic residues" evidence="8">
    <location>
        <begin position="379"/>
        <end position="390"/>
    </location>
</feature>
<dbReference type="PANTHER" id="PTHR34174:SF1">
    <property type="entry name" value="CENTRIOLAR AND CILIOGENESIS-ASSOCIATED PROTEIN HYLS1"/>
    <property type="match status" value="1"/>
</dbReference>
<comment type="similarity">
    <text evidence="3">Belongs to the HYLS1 family.</text>
</comment>
<dbReference type="PRINTS" id="PR02098">
    <property type="entry name" value="HYLETHALUSS1"/>
</dbReference>
<evidence type="ECO:0000256" key="7">
    <source>
        <dbReference type="ARBA" id="ARBA00023273"/>
    </source>
</evidence>
<keyword evidence="11" id="KW-1185">Reference proteome</keyword>
<evidence type="ECO:0000256" key="1">
    <source>
        <dbReference type="ARBA" id="ARBA00004114"/>
    </source>
</evidence>
<evidence type="ECO:0000256" key="8">
    <source>
        <dbReference type="SAM" id="MobiDB-lite"/>
    </source>
</evidence>
<keyword evidence="4" id="KW-0963">Cytoplasm</keyword>
<evidence type="ECO:0000259" key="9">
    <source>
        <dbReference type="Pfam" id="PF15311"/>
    </source>
</evidence>
<sequence length="439" mass="49247">MQALIRPNRYRWNSMSREERLKEAAMDFIRMCAEQGDGDSPRQLQAAPQLDPYPRASVASVARPMLPTVIRQGQTESSFQSDDPENSRVSKKPVMKRKVLRRTPDGEVQVTDESITSETESNNPSVQQSSPECENLNQRMYLLNAQEEEEECVEGNRPQSSPGSVCSWSPSEESRHQCSRKESQSLSSSSFEQDFILTAHPKSFILPKLEQLNRNRTKTDRVARYLEHKHNWESLRLPGEDPRKGVRWSIREQMLYKSELPPKAQPVYIPNNYLVPTEKKRSALRWGIRYPPAPSPRYQEPIGPCVNPAEACERSSATRSARARSYPRGGGCRRRAPSAVPRASFQTGNDAPCPEERQGCYVIRVSLAQPKTATSGRGGKAERSGPREEAAEPPPLRSISIATVAAVPPHSSGCKERVVAPAWFPQARNCRCRSGSLPL</sequence>
<feature type="region of interest" description="Disordered" evidence="8">
    <location>
        <begin position="371"/>
        <end position="397"/>
    </location>
</feature>
<feature type="domain" description="Centriolar and ciliogenesis-associated protein HYLS1 C-terminal" evidence="9">
    <location>
        <begin position="206"/>
        <end position="290"/>
    </location>
</feature>
<dbReference type="GO" id="GO:0097730">
    <property type="term" value="C:non-motile cilium"/>
    <property type="evidence" value="ECO:0007669"/>
    <property type="project" value="TreeGrafter"/>
</dbReference>
<evidence type="ECO:0000256" key="6">
    <source>
        <dbReference type="ARBA" id="ARBA00023212"/>
    </source>
</evidence>
<evidence type="ECO:0000256" key="5">
    <source>
        <dbReference type="ARBA" id="ARBA00022794"/>
    </source>
</evidence>
<accession>A0AAW1AZ13</accession>
<dbReference type="InterPro" id="IPR027918">
    <property type="entry name" value="HYLS1_C_dom"/>
</dbReference>